<keyword evidence="1" id="KW-0812">Transmembrane</keyword>
<reference evidence="2 3" key="1">
    <citation type="submission" date="2019-12" db="EMBL/GenBank/DDBJ databases">
        <title>Genome sequenceing of Clostridium bovifaecis.</title>
        <authorList>
            <person name="Yao Y."/>
        </authorList>
    </citation>
    <scope>NUCLEOTIDE SEQUENCE [LARGE SCALE GENOMIC DNA]</scope>
    <source>
        <strain evidence="2 3">BXX</strain>
    </source>
</reference>
<dbReference type="AlphaFoldDB" id="A0A6I6F385"/>
<feature type="transmembrane region" description="Helical" evidence="1">
    <location>
        <begin position="49"/>
        <end position="68"/>
    </location>
</feature>
<dbReference type="EMBL" id="CP046522">
    <property type="protein sequence ID" value="QGU94898.1"/>
    <property type="molecule type" value="Genomic_DNA"/>
</dbReference>
<keyword evidence="1" id="KW-0472">Membrane</keyword>
<proteinExistence type="predicted"/>
<protein>
    <submittedName>
        <fullName evidence="2">Uncharacterized protein</fullName>
    </submittedName>
</protein>
<keyword evidence="1" id="KW-1133">Transmembrane helix</keyword>
<gene>
    <name evidence="2" type="ORF">GOM49_07100</name>
</gene>
<organism evidence="2 3">
    <name type="scientific">Clostridium bovifaecis</name>
    <dbReference type="NCBI Taxonomy" id="2184719"/>
    <lineage>
        <taxon>Bacteria</taxon>
        <taxon>Bacillati</taxon>
        <taxon>Bacillota</taxon>
        <taxon>Clostridia</taxon>
        <taxon>Eubacteriales</taxon>
        <taxon>Clostridiaceae</taxon>
        <taxon>Clostridium</taxon>
    </lineage>
</organism>
<name>A0A6I6F385_9CLOT</name>
<accession>A0A6I6F385</accession>
<keyword evidence="3" id="KW-1185">Reference proteome</keyword>
<dbReference type="Proteomes" id="UP000422764">
    <property type="component" value="Chromosome"/>
</dbReference>
<sequence>MPELQNNDYKIVSSSSVVKYLRDIEKGNNYNVMDGNTSSNISNSNKTNYSLILVLATLGTIFIARYRYKTTK</sequence>
<evidence type="ECO:0000256" key="1">
    <source>
        <dbReference type="SAM" id="Phobius"/>
    </source>
</evidence>
<evidence type="ECO:0000313" key="2">
    <source>
        <dbReference type="EMBL" id="QGU94898.1"/>
    </source>
</evidence>
<evidence type="ECO:0000313" key="3">
    <source>
        <dbReference type="Proteomes" id="UP000422764"/>
    </source>
</evidence>